<feature type="transmembrane region" description="Helical" evidence="6">
    <location>
        <begin position="50"/>
        <end position="70"/>
    </location>
</feature>
<keyword evidence="6" id="KW-1133">Transmembrane helix</keyword>
<dbReference type="InterPro" id="IPR001841">
    <property type="entry name" value="Znf_RING"/>
</dbReference>
<evidence type="ECO:0000256" key="3">
    <source>
        <dbReference type="ARBA" id="ARBA00022833"/>
    </source>
</evidence>
<dbReference type="InterPro" id="IPR013083">
    <property type="entry name" value="Znf_RING/FYVE/PHD"/>
</dbReference>
<dbReference type="InterPro" id="IPR052667">
    <property type="entry name" value="E3_ubiquitin-ligase_RING"/>
</dbReference>
<dbReference type="Gene3D" id="3.30.40.10">
    <property type="entry name" value="Zinc/RING finger domain, C3HC4 (zinc finger)"/>
    <property type="match status" value="1"/>
</dbReference>
<dbReference type="GO" id="GO:0008270">
    <property type="term" value="F:zinc ion binding"/>
    <property type="evidence" value="ECO:0007669"/>
    <property type="project" value="UniProtKB-KW"/>
</dbReference>
<evidence type="ECO:0000313" key="8">
    <source>
        <dbReference type="Proteomes" id="UP000095282"/>
    </source>
</evidence>
<reference evidence="9" key="1">
    <citation type="submission" date="2016-11" db="UniProtKB">
        <authorList>
            <consortium name="WormBaseParasite"/>
        </authorList>
    </citation>
    <scope>IDENTIFICATION</scope>
</reference>
<feature type="compositionally biased region" description="Basic and acidic residues" evidence="5">
    <location>
        <begin position="158"/>
        <end position="167"/>
    </location>
</feature>
<keyword evidence="2 4" id="KW-0863">Zinc-finger</keyword>
<name>A0A1I7T2N4_9PELO</name>
<evidence type="ECO:0000256" key="5">
    <source>
        <dbReference type="SAM" id="MobiDB-lite"/>
    </source>
</evidence>
<keyword evidence="8" id="KW-1185">Reference proteome</keyword>
<feature type="domain" description="RING-type" evidence="7">
    <location>
        <begin position="185"/>
        <end position="230"/>
    </location>
</feature>
<dbReference type="SUPFAM" id="SSF57850">
    <property type="entry name" value="RING/U-box"/>
    <property type="match status" value="1"/>
</dbReference>
<accession>A0A1I7T2N4</accession>
<keyword evidence="1" id="KW-0479">Metal-binding</keyword>
<dbReference type="STRING" id="1561998.A0A1I7T2N4"/>
<feature type="transmembrane region" description="Helical" evidence="6">
    <location>
        <begin position="20"/>
        <end position="44"/>
    </location>
</feature>
<keyword evidence="6" id="KW-0472">Membrane</keyword>
<evidence type="ECO:0000259" key="7">
    <source>
        <dbReference type="PROSITE" id="PS50089"/>
    </source>
</evidence>
<dbReference type="eggNOG" id="KOG4185">
    <property type="taxonomic scope" value="Eukaryota"/>
</dbReference>
<keyword evidence="3" id="KW-0862">Zinc</keyword>
<keyword evidence="6" id="KW-0812">Transmembrane</keyword>
<dbReference type="InterPro" id="IPR017907">
    <property type="entry name" value="Znf_RING_CS"/>
</dbReference>
<feature type="transmembrane region" description="Helical" evidence="6">
    <location>
        <begin position="120"/>
        <end position="140"/>
    </location>
</feature>
<protein>
    <submittedName>
        <fullName evidence="9">RING-type domain-containing protein</fullName>
    </submittedName>
</protein>
<feature type="transmembrane region" description="Helical" evidence="6">
    <location>
        <begin position="82"/>
        <end position="105"/>
    </location>
</feature>
<evidence type="ECO:0000313" key="9">
    <source>
        <dbReference type="WBParaSite" id="Csp11.Scaffold481.g1836.t1"/>
    </source>
</evidence>
<dbReference type="Proteomes" id="UP000095282">
    <property type="component" value="Unplaced"/>
</dbReference>
<feature type="compositionally biased region" description="Acidic residues" evidence="5">
    <location>
        <begin position="168"/>
        <end position="178"/>
    </location>
</feature>
<evidence type="ECO:0000256" key="6">
    <source>
        <dbReference type="SAM" id="Phobius"/>
    </source>
</evidence>
<sequence length="269" mass="31062">MRWMMSKYASRNGFTQRQKIALDLKVGYTLMTIFFSIPLCASYFTYFQSGVYLFVGMFFPFCGMCSYAACQNDSFKCDLPGILEIILRFGVIWSPQTAFAVFYYYSTDGLMSESDRGTELFLRIFNGLLLTAVIAMYWIISKCGFVSLSEIEAEYRRRKEEGKRESESDSSDEEESEPNYDDLKCRVCLRGYSSNSEKRMPRMMECGHTVCYGCAKKLQESSAIRCPFCNEYTFDDSKDLPKNYAIIGLLEQMKLSERKEVSTQTIDCF</sequence>
<evidence type="ECO:0000256" key="1">
    <source>
        <dbReference type="ARBA" id="ARBA00022723"/>
    </source>
</evidence>
<dbReference type="PANTHER" id="PTHR47156:SF7">
    <property type="entry name" value="RING-TYPE DOMAIN-CONTAINING PROTEIN"/>
    <property type="match status" value="1"/>
</dbReference>
<dbReference type="PROSITE" id="PS50089">
    <property type="entry name" value="ZF_RING_2"/>
    <property type="match status" value="1"/>
</dbReference>
<organism evidence="8 9">
    <name type="scientific">Caenorhabditis tropicalis</name>
    <dbReference type="NCBI Taxonomy" id="1561998"/>
    <lineage>
        <taxon>Eukaryota</taxon>
        <taxon>Metazoa</taxon>
        <taxon>Ecdysozoa</taxon>
        <taxon>Nematoda</taxon>
        <taxon>Chromadorea</taxon>
        <taxon>Rhabditida</taxon>
        <taxon>Rhabditina</taxon>
        <taxon>Rhabditomorpha</taxon>
        <taxon>Rhabditoidea</taxon>
        <taxon>Rhabditidae</taxon>
        <taxon>Peloderinae</taxon>
        <taxon>Caenorhabditis</taxon>
    </lineage>
</organism>
<feature type="region of interest" description="Disordered" evidence="5">
    <location>
        <begin position="158"/>
        <end position="178"/>
    </location>
</feature>
<proteinExistence type="predicted"/>
<dbReference type="SMART" id="SM00184">
    <property type="entry name" value="RING"/>
    <property type="match status" value="1"/>
</dbReference>
<evidence type="ECO:0000256" key="2">
    <source>
        <dbReference type="ARBA" id="ARBA00022771"/>
    </source>
</evidence>
<dbReference type="WBParaSite" id="Csp11.Scaffold481.g1836.t1">
    <property type="protein sequence ID" value="Csp11.Scaffold481.g1836.t1"/>
    <property type="gene ID" value="Csp11.Scaffold481.g1836"/>
</dbReference>
<dbReference type="PANTHER" id="PTHR47156">
    <property type="entry name" value="PROTEIN CBG20824"/>
    <property type="match status" value="1"/>
</dbReference>
<evidence type="ECO:0000256" key="4">
    <source>
        <dbReference type="PROSITE-ProRule" id="PRU00175"/>
    </source>
</evidence>
<dbReference type="AlphaFoldDB" id="A0A1I7T2N4"/>
<dbReference type="PROSITE" id="PS00518">
    <property type="entry name" value="ZF_RING_1"/>
    <property type="match status" value="1"/>
</dbReference>
<dbReference type="Pfam" id="PF14634">
    <property type="entry name" value="zf-RING_5"/>
    <property type="match status" value="1"/>
</dbReference>